<dbReference type="Proteomes" id="UP000326865">
    <property type="component" value="Unassembled WGS sequence"/>
</dbReference>
<name>A0A5N5UIS8_9EURY</name>
<keyword evidence="6" id="KW-1185">Reference proteome</keyword>
<dbReference type="Proteomes" id="UP000326302">
    <property type="component" value="Unassembled WGS sequence"/>
</dbReference>
<comment type="caution">
    <text evidence="2">The sequence shown here is derived from an EMBL/GenBank/DDBJ whole genome shotgun (WGS) entry which is preliminary data.</text>
</comment>
<reference evidence="4 5" key="1">
    <citation type="submission" date="2019-10" db="EMBL/GenBank/DDBJ databases">
        <title>Unraveling microbial dark matter from salterns through culturing: the case of the genus Halosegnis.</title>
        <authorList>
            <person name="Duran-Viseras A."/>
            <person name="Andrei A.-S."/>
            <person name="Vera-Gargallo B."/>
            <person name="Ghai R."/>
            <person name="Sanchez-Porro C."/>
            <person name="Ventosa A."/>
        </authorList>
    </citation>
    <scope>NUCLEOTIDE SEQUENCE [LARGE SCALE GENOMIC DNA]</scope>
    <source>
        <strain evidence="2 5">F17-44</strain>
        <strain evidence="1 6">F18-79</strain>
        <strain evidence="3 4">F19-13</strain>
    </source>
</reference>
<sequence>MTPVFTEQYGADRATAETAAANVTEFHETHAEDLTTEQFLDALESADAYDEFPHRFDLAIGELAAAHEDCTDSRPFRLGGFDSFAADESIGAD</sequence>
<proteinExistence type="predicted"/>
<dbReference type="EMBL" id="QKKZ01000002">
    <property type="protein sequence ID" value="KAB7515014.1"/>
    <property type="molecule type" value="Genomic_DNA"/>
</dbReference>
<evidence type="ECO:0000313" key="1">
    <source>
        <dbReference type="EMBL" id="KAB7515014.1"/>
    </source>
</evidence>
<gene>
    <name evidence="1" type="ORF">DM867_05570</name>
    <name evidence="2" type="ORF">DMP03_00695</name>
    <name evidence="3" type="ORF">DP108_05240</name>
</gene>
<evidence type="ECO:0000313" key="2">
    <source>
        <dbReference type="EMBL" id="KAB7518624.1"/>
    </source>
</evidence>
<accession>A0A5N5UIS8</accession>
<dbReference type="AlphaFoldDB" id="A0A5N5UIS8"/>
<evidence type="ECO:0000313" key="4">
    <source>
        <dbReference type="Proteomes" id="UP000326207"/>
    </source>
</evidence>
<accession>A0A5N5UPE9</accession>
<evidence type="ECO:0000313" key="5">
    <source>
        <dbReference type="Proteomes" id="UP000326302"/>
    </source>
</evidence>
<dbReference type="EMBL" id="QJOW01000001">
    <property type="protein sequence ID" value="KAB7518624.1"/>
    <property type="molecule type" value="Genomic_DNA"/>
</dbReference>
<dbReference type="OrthoDB" id="239728at2157"/>
<organism evidence="2 5">
    <name type="scientific">Halosegnis rubeus</name>
    <dbReference type="NCBI Taxonomy" id="2212850"/>
    <lineage>
        <taxon>Archaea</taxon>
        <taxon>Methanobacteriati</taxon>
        <taxon>Methanobacteriota</taxon>
        <taxon>Stenosarchaea group</taxon>
        <taxon>Halobacteria</taxon>
        <taxon>Halobacteriales</taxon>
        <taxon>Natronomonadaceae</taxon>
        <taxon>Halosegnis</taxon>
    </lineage>
</organism>
<evidence type="ECO:0000313" key="6">
    <source>
        <dbReference type="Proteomes" id="UP000326865"/>
    </source>
</evidence>
<evidence type="ECO:0000313" key="3">
    <source>
        <dbReference type="EMBL" id="KAB7519576.1"/>
    </source>
</evidence>
<dbReference type="Proteomes" id="UP000326207">
    <property type="component" value="Unassembled WGS sequence"/>
</dbReference>
<protein>
    <submittedName>
        <fullName evidence="2">Uncharacterized protein</fullName>
    </submittedName>
</protein>
<dbReference type="EMBL" id="QMDY01000002">
    <property type="protein sequence ID" value="KAB7519576.1"/>
    <property type="molecule type" value="Genomic_DNA"/>
</dbReference>
<accession>A0A5N5U8V8</accession>